<evidence type="ECO:0000313" key="1">
    <source>
        <dbReference type="EMBL" id="DAD85563.1"/>
    </source>
</evidence>
<proteinExistence type="predicted"/>
<sequence>MSILLLILSFCYSPCNFYSFLTLPCYSLP</sequence>
<protein>
    <submittedName>
        <fullName evidence="1">Uncharacterized protein</fullName>
    </submittedName>
</protein>
<dbReference type="EMBL" id="BK014984">
    <property type="protein sequence ID" value="DAD85563.1"/>
    <property type="molecule type" value="Genomic_DNA"/>
</dbReference>
<name>A0A8S5MUD0_9CAUD</name>
<organism evidence="1">
    <name type="scientific">Siphoviridae sp. ct0Xn2</name>
    <dbReference type="NCBI Taxonomy" id="2826267"/>
    <lineage>
        <taxon>Viruses</taxon>
        <taxon>Duplodnaviria</taxon>
        <taxon>Heunggongvirae</taxon>
        <taxon>Uroviricota</taxon>
        <taxon>Caudoviricetes</taxon>
    </lineage>
</organism>
<reference evidence="1" key="1">
    <citation type="journal article" date="2021" name="Proc. Natl. Acad. Sci. U.S.A.">
        <title>A Catalog of Tens of Thousands of Viruses from Human Metagenomes Reveals Hidden Associations with Chronic Diseases.</title>
        <authorList>
            <person name="Tisza M.J."/>
            <person name="Buck C.B."/>
        </authorList>
    </citation>
    <scope>NUCLEOTIDE SEQUENCE</scope>
    <source>
        <strain evidence="1">Ct0Xn2</strain>
    </source>
</reference>
<accession>A0A8S5MUD0</accession>